<dbReference type="SMART" id="SM00422">
    <property type="entry name" value="HTH_MERR"/>
    <property type="match status" value="1"/>
</dbReference>
<gene>
    <name evidence="6" type="ORF">LZ480_06270</name>
</gene>
<dbReference type="Pfam" id="PF13411">
    <property type="entry name" value="MerR_1"/>
    <property type="match status" value="1"/>
</dbReference>
<dbReference type="EMBL" id="JAKZFC010000001">
    <property type="protein sequence ID" value="MCH7321496.1"/>
    <property type="molecule type" value="Genomic_DNA"/>
</dbReference>
<dbReference type="SUPFAM" id="SSF46955">
    <property type="entry name" value="Putative DNA-binding domain"/>
    <property type="match status" value="1"/>
</dbReference>
<proteinExistence type="predicted"/>
<feature type="domain" description="HTH merR-type" evidence="5">
    <location>
        <begin position="1"/>
        <end position="68"/>
    </location>
</feature>
<dbReference type="PANTHER" id="PTHR30204">
    <property type="entry name" value="REDOX-CYCLING DRUG-SENSING TRANSCRIPTIONAL ACTIVATOR SOXR"/>
    <property type="match status" value="1"/>
</dbReference>
<dbReference type="RefSeq" id="WP_241368522.1">
    <property type="nucleotide sequence ID" value="NZ_JAKZFC010000001.1"/>
</dbReference>
<name>A0ABS9UAX4_9BACL</name>
<keyword evidence="4" id="KW-0804">Transcription</keyword>
<dbReference type="CDD" id="cd00592">
    <property type="entry name" value="HTH_MerR-like"/>
    <property type="match status" value="1"/>
</dbReference>
<evidence type="ECO:0000259" key="5">
    <source>
        <dbReference type="PROSITE" id="PS50937"/>
    </source>
</evidence>
<dbReference type="InterPro" id="IPR009061">
    <property type="entry name" value="DNA-bd_dom_put_sf"/>
</dbReference>
<accession>A0ABS9UAX4</accession>
<protein>
    <submittedName>
        <fullName evidence="6">MerR family transcriptional regulator</fullName>
    </submittedName>
</protein>
<evidence type="ECO:0000313" key="7">
    <source>
        <dbReference type="Proteomes" id="UP001316087"/>
    </source>
</evidence>
<evidence type="ECO:0000313" key="6">
    <source>
        <dbReference type="EMBL" id="MCH7321496.1"/>
    </source>
</evidence>
<dbReference type="PROSITE" id="PS50937">
    <property type="entry name" value="HTH_MERR_2"/>
    <property type="match status" value="1"/>
</dbReference>
<organism evidence="6 7">
    <name type="scientific">Solibacillus palustris</name>
    <dbReference type="NCBI Taxonomy" id="2908203"/>
    <lineage>
        <taxon>Bacteria</taxon>
        <taxon>Bacillati</taxon>
        <taxon>Bacillota</taxon>
        <taxon>Bacilli</taxon>
        <taxon>Bacillales</taxon>
        <taxon>Caryophanaceae</taxon>
        <taxon>Solibacillus</taxon>
    </lineage>
</organism>
<dbReference type="PANTHER" id="PTHR30204:SF69">
    <property type="entry name" value="MERR-FAMILY TRANSCRIPTIONAL REGULATOR"/>
    <property type="match status" value="1"/>
</dbReference>
<keyword evidence="7" id="KW-1185">Reference proteome</keyword>
<dbReference type="Gene3D" id="1.10.1660.10">
    <property type="match status" value="1"/>
</dbReference>
<dbReference type="InterPro" id="IPR047057">
    <property type="entry name" value="MerR_fam"/>
</dbReference>
<reference evidence="6 7" key="1">
    <citation type="submission" date="2022-03" db="EMBL/GenBank/DDBJ databases">
        <authorList>
            <person name="Jo J.-H."/>
            <person name="Im W.-T."/>
        </authorList>
    </citation>
    <scope>NUCLEOTIDE SEQUENCE [LARGE SCALE GENOMIC DNA]</scope>
    <source>
        <strain evidence="6 7">MA9</strain>
    </source>
</reference>
<evidence type="ECO:0000256" key="3">
    <source>
        <dbReference type="ARBA" id="ARBA00023125"/>
    </source>
</evidence>
<keyword evidence="3" id="KW-0238">DNA-binding</keyword>
<dbReference type="Proteomes" id="UP001316087">
    <property type="component" value="Unassembled WGS sequence"/>
</dbReference>
<sequence length="143" mass="16729">MQIKTFSKKLLVSMDTIRFYEKEGLLQPKRLPNGYRDYDESCEAQLKMIVVLKQLGFSLKEIEQLTLLKSQEITVACNETTVALFDEKSQQLTNKITFYQQAINTLQLITQLMGNQQFEKNQKQIDQSINQLFDQLKEGFHDE</sequence>
<dbReference type="InterPro" id="IPR000551">
    <property type="entry name" value="MerR-type_HTH_dom"/>
</dbReference>
<comment type="caution">
    <text evidence="6">The sequence shown here is derived from an EMBL/GenBank/DDBJ whole genome shotgun (WGS) entry which is preliminary data.</text>
</comment>
<keyword evidence="1" id="KW-0678">Repressor</keyword>
<evidence type="ECO:0000256" key="1">
    <source>
        <dbReference type="ARBA" id="ARBA00022491"/>
    </source>
</evidence>
<keyword evidence="2" id="KW-0805">Transcription regulation</keyword>
<evidence type="ECO:0000256" key="4">
    <source>
        <dbReference type="ARBA" id="ARBA00023163"/>
    </source>
</evidence>
<evidence type="ECO:0000256" key="2">
    <source>
        <dbReference type="ARBA" id="ARBA00023015"/>
    </source>
</evidence>